<keyword evidence="2" id="KW-1185">Reference proteome</keyword>
<protein>
    <submittedName>
        <fullName evidence="1">Uncharacterized protein</fullName>
    </submittedName>
</protein>
<dbReference type="RefSeq" id="WP_183544732.1">
    <property type="nucleotide sequence ID" value="NZ_BMQT01000002.1"/>
</dbReference>
<proteinExistence type="predicted"/>
<reference evidence="1 2" key="1">
    <citation type="submission" date="2020-08" db="EMBL/GenBank/DDBJ databases">
        <title>Genomic Encyclopedia of Type Strains, Phase III (KMG-III): the genomes of soil and plant-associated and newly described type strains.</title>
        <authorList>
            <person name="Whitman W."/>
        </authorList>
    </citation>
    <scope>NUCLEOTIDE SEQUENCE [LARGE SCALE GENOMIC DNA]</scope>
    <source>
        <strain evidence="1 2">CECT 3302</strain>
    </source>
</reference>
<organism evidence="1 2">
    <name type="scientific">Nocardioides albus</name>
    <dbReference type="NCBI Taxonomy" id="1841"/>
    <lineage>
        <taxon>Bacteria</taxon>
        <taxon>Bacillati</taxon>
        <taxon>Actinomycetota</taxon>
        <taxon>Actinomycetes</taxon>
        <taxon>Propionibacteriales</taxon>
        <taxon>Nocardioidaceae</taxon>
        <taxon>Nocardioides</taxon>
    </lineage>
</organism>
<comment type="caution">
    <text evidence="1">The sequence shown here is derived from an EMBL/GenBank/DDBJ whole genome shotgun (WGS) entry which is preliminary data.</text>
</comment>
<sequence>MTETSTPLKIWQRMPPGWIEFRAIDDPDVWWESYLASGEGWLSEEATRVLTTAFREGVSAFAGTSFDFAGVHLTFEPTPAVWMMCTQVIQTVKDSAAAKSAVDTHRTLALAKLGANGSATTFRSGDGRVGTITYTAVPSDNPALKSGGVLLAVGELPLPDRRGSAFITGFCSDLDQFHDLLIRIAFTLDTLQLLPEGQEPPADQPGQAAQTVGSELRGVLDHG</sequence>
<evidence type="ECO:0000313" key="2">
    <source>
        <dbReference type="Proteomes" id="UP000577707"/>
    </source>
</evidence>
<accession>A0A7W5A3L2</accession>
<gene>
    <name evidence="1" type="ORF">FHS12_001988</name>
</gene>
<dbReference type="Proteomes" id="UP000577707">
    <property type="component" value="Unassembled WGS sequence"/>
</dbReference>
<dbReference type="AlphaFoldDB" id="A0A7W5A3L2"/>
<name>A0A7W5A3L2_9ACTN</name>
<evidence type="ECO:0000313" key="1">
    <source>
        <dbReference type="EMBL" id="MBB3089042.1"/>
    </source>
</evidence>
<dbReference type="EMBL" id="JACHXG010000004">
    <property type="protein sequence ID" value="MBB3089042.1"/>
    <property type="molecule type" value="Genomic_DNA"/>
</dbReference>